<dbReference type="GO" id="GO:0004198">
    <property type="term" value="F:calcium-dependent cysteine-type endopeptidase activity"/>
    <property type="evidence" value="ECO:0007669"/>
    <property type="project" value="InterPro"/>
</dbReference>
<evidence type="ECO:0000256" key="4">
    <source>
        <dbReference type="ARBA" id="ARBA00022807"/>
    </source>
</evidence>
<feature type="active site" evidence="5 6">
    <location>
        <position position="349"/>
    </location>
</feature>
<dbReference type="GO" id="GO:0005737">
    <property type="term" value="C:cytoplasm"/>
    <property type="evidence" value="ECO:0007669"/>
    <property type="project" value="TreeGrafter"/>
</dbReference>
<dbReference type="GO" id="GO:0006508">
    <property type="term" value="P:proteolysis"/>
    <property type="evidence" value="ECO:0007669"/>
    <property type="project" value="UniProtKB-KW"/>
</dbReference>
<dbReference type="Gene3D" id="3.90.70.10">
    <property type="entry name" value="Cysteine proteinases"/>
    <property type="match status" value="1"/>
</dbReference>
<gene>
    <name evidence="8" type="ORF">OT_ostta13g02020</name>
</gene>
<evidence type="ECO:0000256" key="6">
    <source>
        <dbReference type="PROSITE-ProRule" id="PRU00239"/>
    </source>
</evidence>
<feature type="domain" description="Calpain catalytic" evidence="7">
    <location>
        <begin position="97"/>
        <end position="407"/>
    </location>
</feature>
<feature type="active site" evidence="5 6">
    <location>
        <position position="323"/>
    </location>
</feature>
<feature type="active site" evidence="5 6">
    <location>
        <position position="132"/>
    </location>
</feature>
<dbReference type="EMBL" id="CAID01000013">
    <property type="protein sequence ID" value="CEG00154.1"/>
    <property type="molecule type" value="Genomic_DNA"/>
</dbReference>
<evidence type="ECO:0000313" key="9">
    <source>
        <dbReference type="Proteomes" id="UP000009170"/>
    </source>
</evidence>
<dbReference type="InterPro" id="IPR038765">
    <property type="entry name" value="Papain-like_cys_pep_sf"/>
</dbReference>
<proteinExistence type="inferred from homology"/>
<reference evidence="9" key="1">
    <citation type="journal article" date="2006" name="Proc. Natl. Acad. Sci. U.S.A.">
        <title>Genome analysis of the smallest free-living eukaryote Ostreococcus tauri unveils many unique features.</title>
        <authorList>
            <person name="Derelle E."/>
            <person name="Ferraz C."/>
            <person name="Rombauts S."/>
            <person name="Rouze P."/>
            <person name="Worden A.Z."/>
            <person name="Robbens S."/>
            <person name="Partensky F."/>
            <person name="Degroeve S."/>
            <person name="Echeynie S."/>
            <person name="Cooke R."/>
            <person name="Saeys Y."/>
            <person name="Wuyts J."/>
            <person name="Jabbari K."/>
            <person name="Bowler C."/>
            <person name="Panaud O."/>
            <person name="Piegu B."/>
            <person name="Ball S.G."/>
            <person name="Ral J.-P."/>
            <person name="Bouget F.-Y."/>
            <person name="Piganeau G."/>
            <person name="De Baets B."/>
            <person name="Picard A."/>
            <person name="Delseny M."/>
            <person name="Demaille J."/>
            <person name="Van de Peer Y."/>
            <person name="Moreau H."/>
        </authorList>
    </citation>
    <scope>NUCLEOTIDE SEQUENCE [LARGE SCALE GENOMIC DNA]</scope>
    <source>
        <strain evidence="9">OTTH 0595 / CCAP 157/2 / RCC745</strain>
    </source>
</reference>
<comment type="caution">
    <text evidence="8">The sequence shown here is derived from an EMBL/GenBank/DDBJ whole genome shotgun (WGS) entry which is preliminary data.</text>
</comment>
<dbReference type="InterPro" id="IPR001300">
    <property type="entry name" value="Peptidase_C2_calpain_cat"/>
</dbReference>
<dbReference type="OrthoDB" id="424753at2759"/>
<organism evidence="8 9">
    <name type="scientific">Ostreococcus tauri</name>
    <name type="common">Marine green alga</name>
    <dbReference type="NCBI Taxonomy" id="70448"/>
    <lineage>
        <taxon>Eukaryota</taxon>
        <taxon>Viridiplantae</taxon>
        <taxon>Chlorophyta</taxon>
        <taxon>Mamiellophyceae</taxon>
        <taxon>Mamiellales</taxon>
        <taxon>Bathycoccaceae</taxon>
        <taxon>Ostreococcus</taxon>
    </lineage>
</organism>
<evidence type="ECO:0000259" key="7">
    <source>
        <dbReference type="PROSITE" id="PS50203"/>
    </source>
</evidence>
<dbReference type="KEGG" id="ota:OT_ostta13g02020"/>
<dbReference type="PANTHER" id="PTHR10183">
    <property type="entry name" value="CALPAIN"/>
    <property type="match status" value="1"/>
</dbReference>
<comment type="similarity">
    <text evidence="1">Belongs to the peptidase C2 family.</text>
</comment>
<accession>A0A096P8B8</accession>
<dbReference type="SMART" id="SM00230">
    <property type="entry name" value="CysPc"/>
    <property type="match status" value="1"/>
</dbReference>
<dbReference type="SUPFAM" id="SSF54001">
    <property type="entry name" value="Cysteine proteinases"/>
    <property type="match status" value="1"/>
</dbReference>
<evidence type="ECO:0000256" key="3">
    <source>
        <dbReference type="ARBA" id="ARBA00022801"/>
    </source>
</evidence>
<reference evidence="8 9" key="2">
    <citation type="journal article" date="2014" name="BMC Genomics">
        <title>An improved genome of the model marine alga Ostreococcus tauri unfolds by assessing Illumina de novo assemblies.</title>
        <authorList>
            <person name="Blanc-Mathieu R."/>
            <person name="Verhelst B."/>
            <person name="Derelle E."/>
            <person name="Rombauts S."/>
            <person name="Bouget F.Y."/>
            <person name="Carre I."/>
            <person name="Chateau A."/>
            <person name="Eyre-Walker A."/>
            <person name="Grimsley N."/>
            <person name="Moreau H."/>
            <person name="Piegu B."/>
            <person name="Rivals E."/>
            <person name="Schackwitz W."/>
            <person name="Van de Peer Y."/>
            <person name="Piganeau G."/>
        </authorList>
    </citation>
    <scope>NUCLEOTIDE SEQUENCE [LARGE SCALE GENOMIC DNA]</scope>
    <source>
        <strain evidence="9">OTTH 0595 / CCAP 157/2 / RCC745</strain>
    </source>
</reference>
<dbReference type="RefSeq" id="XP_003082682.2">
    <property type="nucleotide sequence ID" value="XM_003082634.2"/>
</dbReference>
<dbReference type="GeneID" id="9837371"/>
<evidence type="ECO:0000313" key="8">
    <source>
        <dbReference type="EMBL" id="CEG00154.1"/>
    </source>
</evidence>
<keyword evidence="2 6" id="KW-0645">Protease</keyword>
<dbReference type="Proteomes" id="UP000009170">
    <property type="component" value="Unassembled WGS sequence"/>
</dbReference>
<dbReference type="PROSITE" id="PS00139">
    <property type="entry name" value="THIOL_PROTEASE_CYS"/>
    <property type="match status" value="1"/>
</dbReference>
<dbReference type="PANTHER" id="PTHR10183:SF379">
    <property type="entry name" value="CALPAIN-5"/>
    <property type="match status" value="1"/>
</dbReference>
<name>A0A096P8B8_OSTTA</name>
<sequence>MSTREGVDAEATPTMVGTLCEGGGHPVAKTLAAPFVLTYRATRAYVQPCVGAYAGSLARAVSERLCCCFAGMWRYEDKKWCGNAAIGDDPEHRDCDWVRVEELSAGSDEKPMVLYQGTIEPRDCVQGALGNCWLVSALACLAEHPGAVKRIILQNEKTIRGKYQVRFYDGKEKRFVIVTVDDLIPCKKGTKKPIYMQPHENEFWPLIVEKAMAKFMGSYSALDGGHGTWATHALTGDHVFMLKKRQGATSRYWRRHNMKFIGKPGDGRKKDAVFHKEVEEDIVRDKLFNILEQYNKIDSLIAVARVGKNGESKDENNGLVEGHLFSVISVRWAGRSFGVGGRRMVKIRNPWSSYEWKGPWGDGTKEWDKHPSIAKELGYENKNDGIFWMEFDDFVEYFNQISVCDRTTKNDLMLHYDQDFPCTGPIKGCLGGCFCFWVGCRGPRTIYCGHESTEELREARACGCVKVGNT</sequence>
<evidence type="ECO:0000256" key="2">
    <source>
        <dbReference type="ARBA" id="ARBA00022670"/>
    </source>
</evidence>
<dbReference type="InterPro" id="IPR022684">
    <property type="entry name" value="Calpain_cysteine_protease"/>
</dbReference>
<evidence type="ECO:0000256" key="1">
    <source>
        <dbReference type="ARBA" id="ARBA00007623"/>
    </source>
</evidence>
<keyword evidence="3 6" id="KW-0378">Hydrolase</keyword>
<keyword evidence="4 6" id="KW-0788">Thiol protease</keyword>
<evidence type="ECO:0000256" key="5">
    <source>
        <dbReference type="PIRSR" id="PIRSR622684-1"/>
    </source>
</evidence>
<dbReference type="STRING" id="70448.A0A096P8B8"/>
<dbReference type="InParanoid" id="A0A096P8B8"/>
<keyword evidence="9" id="KW-1185">Reference proteome</keyword>
<dbReference type="PROSITE" id="PS50203">
    <property type="entry name" value="CALPAIN_CAT"/>
    <property type="match status" value="1"/>
</dbReference>
<dbReference type="CDD" id="cd00044">
    <property type="entry name" value="CysPc"/>
    <property type="match status" value="1"/>
</dbReference>
<dbReference type="InterPro" id="IPR000169">
    <property type="entry name" value="Pept_cys_AS"/>
</dbReference>
<dbReference type="AlphaFoldDB" id="A0A096P8B8"/>
<dbReference type="PRINTS" id="PR00704">
    <property type="entry name" value="CALPAIN"/>
</dbReference>
<dbReference type="Pfam" id="PF00648">
    <property type="entry name" value="Peptidase_C2"/>
    <property type="match status" value="1"/>
</dbReference>
<protein>
    <submittedName>
        <fullName evidence="8">Peptidase C2, calpain family</fullName>
    </submittedName>
</protein>